<dbReference type="PANTHER" id="PTHR11088:SF60">
    <property type="entry name" value="TRNA DIMETHYLALLYLTRANSFERASE"/>
    <property type="match status" value="1"/>
</dbReference>
<dbReference type="SUPFAM" id="SSF52540">
    <property type="entry name" value="P-loop containing nucleoside triphosphate hydrolases"/>
    <property type="match status" value="2"/>
</dbReference>
<organism evidence="14 15">
    <name type="scientific">Hyphomicrobium album</name>
    <dbReference type="NCBI Taxonomy" id="2665159"/>
    <lineage>
        <taxon>Bacteria</taxon>
        <taxon>Pseudomonadati</taxon>
        <taxon>Pseudomonadota</taxon>
        <taxon>Alphaproteobacteria</taxon>
        <taxon>Hyphomicrobiales</taxon>
        <taxon>Hyphomicrobiaceae</taxon>
        <taxon>Hyphomicrobium</taxon>
    </lineage>
</organism>
<comment type="caution">
    <text evidence="14">The sequence shown here is derived from an EMBL/GenBank/DDBJ whole genome shotgun (WGS) entry which is preliminary data.</text>
</comment>
<dbReference type="GO" id="GO:0005524">
    <property type="term" value="F:ATP binding"/>
    <property type="evidence" value="ECO:0007669"/>
    <property type="project" value="UniProtKB-UniRule"/>
</dbReference>
<evidence type="ECO:0000256" key="2">
    <source>
        <dbReference type="ARBA" id="ARBA00003213"/>
    </source>
</evidence>
<dbReference type="PANTHER" id="PTHR11088">
    <property type="entry name" value="TRNA DIMETHYLALLYLTRANSFERASE"/>
    <property type="match status" value="1"/>
</dbReference>
<evidence type="ECO:0000256" key="12">
    <source>
        <dbReference type="RuleBase" id="RU003784"/>
    </source>
</evidence>
<evidence type="ECO:0000256" key="7">
    <source>
        <dbReference type="ARBA" id="ARBA00022840"/>
    </source>
</evidence>
<keyword evidence="7 10" id="KW-0067">ATP-binding</keyword>
<comment type="similarity">
    <text evidence="3 10 13">Belongs to the IPP transferase family.</text>
</comment>
<keyword evidence="15" id="KW-1185">Reference proteome</keyword>
<evidence type="ECO:0000313" key="14">
    <source>
        <dbReference type="EMBL" id="MTD93280.1"/>
    </source>
</evidence>
<dbReference type="EC" id="2.5.1.75" evidence="10"/>
<comment type="catalytic activity">
    <reaction evidence="9 10 11">
        <text>adenosine(37) in tRNA + dimethylallyl diphosphate = N(6)-dimethylallyladenosine(37) in tRNA + diphosphate</text>
        <dbReference type="Rhea" id="RHEA:26482"/>
        <dbReference type="Rhea" id="RHEA-COMP:10162"/>
        <dbReference type="Rhea" id="RHEA-COMP:10375"/>
        <dbReference type="ChEBI" id="CHEBI:33019"/>
        <dbReference type="ChEBI" id="CHEBI:57623"/>
        <dbReference type="ChEBI" id="CHEBI:74411"/>
        <dbReference type="ChEBI" id="CHEBI:74415"/>
        <dbReference type="EC" id="2.5.1.75"/>
    </reaction>
</comment>
<evidence type="ECO:0000256" key="13">
    <source>
        <dbReference type="RuleBase" id="RU003785"/>
    </source>
</evidence>
<proteinExistence type="inferred from homology"/>
<dbReference type="InterPro" id="IPR018022">
    <property type="entry name" value="IPT"/>
</dbReference>
<evidence type="ECO:0000313" key="15">
    <source>
        <dbReference type="Proteomes" id="UP000440694"/>
    </source>
</evidence>
<dbReference type="HAMAP" id="MF_00185">
    <property type="entry name" value="IPP_trans"/>
    <property type="match status" value="1"/>
</dbReference>
<evidence type="ECO:0000256" key="9">
    <source>
        <dbReference type="ARBA" id="ARBA00049563"/>
    </source>
</evidence>
<feature type="binding site" evidence="10">
    <location>
        <begin position="11"/>
        <end position="18"/>
    </location>
    <ligand>
        <name>ATP</name>
        <dbReference type="ChEBI" id="CHEBI:30616"/>
    </ligand>
</feature>
<accession>A0A6I3KGZ6</accession>
<gene>
    <name evidence="10 14" type="primary">miaA</name>
    <name evidence="14" type="ORF">GIW81_02900</name>
</gene>
<dbReference type="NCBIfam" id="TIGR00174">
    <property type="entry name" value="miaA"/>
    <property type="match status" value="1"/>
</dbReference>
<dbReference type="GO" id="GO:0006400">
    <property type="term" value="P:tRNA modification"/>
    <property type="evidence" value="ECO:0007669"/>
    <property type="project" value="TreeGrafter"/>
</dbReference>
<evidence type="ECO:0000256" key="1">
    <source>
        <dbReference type="ARBA" id="ARBA00001946"/>
    </source>
</evidence>
<feature type="site" description="Interaction with substrate tRNA" evidence="10">
    <location>
        <position position="124"/>
    </location>
</feature>
<comment type="caution">
    <text evidence="10">Lacks conserved residue(s) required for the propagation of feature annotation.</text>
</comment>
<dbReference type="Gene3D" id="1.10.20.140">
    <property type="match status" value="1"/>
</dbReference>
<dbReference type="RefSeq" id="WP_154737834.1">
    <property type="nucleotide sequence ID" value="NZ_WMBQ01000001.1"/>
</dbReference>
<evidence type="ECO:0000256" key="4">
    <source>
        <dbReference type="ARBA" id="ARBA00022679"/>
    </source>
</evidence>
<feature type="region of interest" description="Interaction with substrate tRNA" evidence="10">
    <location>
        <begin position="160"/>
        <end position="164"/>
    </location>
</feature>
<comment type="subunit">
    <text evidence="10">Monomer.</text>
</comment>
<evidence type="ECO:0000256" key="3">
    <source>
        <dbReference type="ARBA" id="ARBA00005842"/>
    </source>
</evidence>
<reference evidence="14 15" key="1">
    <citation type="submission" date="2019-11" db="EMBL/GenBank/DDBJ databases">
        <title>Identification of a novel strain.</title>
        <authorList>
            <person name="Xu Q."/>
            <person name="Wang G."/>
        </authorList>
    </citation>
    <scope>NUCLEOTIDE SEQUENCE [LARGE SCALE GENOMIC DNA]</scope>
    <source>
        <strain evidence="15">xq</strain>
    </source>
</reference>
<comment type="function">
    <text evidence="2 10 12">Catalyzes the transfer of a dimethylallyl group onto the adenine at position 37 in tRNAs that read codons beginning with uridine, leading to the formation of N6-(dimethylallyl)adenosine (i(6)A).</text>
</comment>
<dbReference type="Pfam" id="PF01715">
    <property type="entry name" value="IPPT"/>
    <property type="match status" value="1"/>
</dbReference>
<name>A0A6I3KGZ6_9HYPH</name>
<dbReference type="InterPro" id="IPR039657">
    <property type="entry name" value="Dimethylallyltransferase"/>
</dbReference>
<evidence type="ECO:0000256" key="11">
    <source>
        <dbReference type="RuleBase" id="RU003783"/>
    </source>
</evidence>
<sequence>MSDMRPILIAGPTASGKSGLALRLAEHFGGVVINADSMQVYRELRILTARPSAAEEARAPHALYGHVPGCESYSAGRYAADVTLALDEARRAERRPIIVGGTGLYFKTLTEGLSPIPAVPDDVRAHWRSEAARQGPMKLHAVLAARDREMAERLQPTDTQRVVRALEVLEATGASLAEWQRQPRQPILDLNDTIPLSVSIDRDVLAERIDKRFAQMVKEGAFDEVLQLKALNLDPTLPVMLALGVGPLMRHLAGELTLEDAIEMGAAETRQYAKRQRTWLRGNMIAWLEVSTQEMETSAANFASFIQSAR</sequence>
<dbReference type="GO" id="GO:0052381">
    <property type="term" value="F:tRNA dimethylallyltransferase activity"/>
    <property type="evidence" value="ECO:0007669"/>
    <property type="project" value="UniProtKB-UniRule"/>
</dbReference>
<dbReference type="AlphaFoldDB" id="A0A6I3KGZ6"/>
<feature type="site" description="Interaction with substrate tRNA" evidence="10">
    <location>
        <position position="102"/>
    </location>
</feature>
<protein>
    <recommendedName>
        <fullName evidence="10">tRNA dimethylallyltransferase</fullName>
        <ecNumber evidence="10">2.5.1.75</ecNumber>
    </recommendedName>
    <alternativeName>
        <fullName evidence="10">Dimethylallyl diphosphate:tRNA dimethylallyltransferase</fullName>
        <shortName evidence="10">DMAPP:tRNA dimethylallyltransferase</shortName>
        <shortName evidence="10">DMATase</shortName>
    </alternativeName>
    <alternativeName>
        <fullName evidence="10">Isopentenyl-diphosphate:tRNA isopentenyltransferase</fullName>
        <shortName evidence="10">IPP transferase</shortName>
        <shortName evidence="10">IPPT</shortName>
        <shortName evidence="10">IPTase</shortName>
    </alternativeName>
</protein>
<comment type="cofactor">
    <cofactor evidence="1 10">
        <name>Mg(2+)</name>
        <dbReference type="ChEBI" id="CHEBI:18420"/>
    </cofactor>
</comment>
<feature type="binding site" evidence="10">
    <location>
        <begin position="13"/>
        <end position="18"/>
    </location>
    <ligand>
        <name>substrate</name>
    </ligand>
</feature>
<evidence type="ECO:0000256" key="6">
    <source>
        <dbReference type="ARBA" id="ARBA00022741"/>
    </source>
</evidence>
<keyword evidence="4 10" id="KW-0808">Transferase</keyword>
<dbReference type="InterPro" id="IPR027417">
    <property type="entry name" value="P-loop_NTPase"/>
</dbReference>
<keyword evidence="6 10" id="KW-0547">Nucleotide-binding</keyword>
<keyword evidence="8 10" id="KW-0460">Magnesium</keyword>
<keyword evidence="5 10" id="KW-0819">tRNA processing</keyword>
<dbReference type="Gene3D" id="3.40.50.300">
    <property type="entry name" value="P-loop containing nucleotide triphosphate hydrolases"/>
    <property type="match status" value="1"/>
</dbReference>
<dbReference type="EMBL" id="WMBQ01000001">
    <property type="protein sequence ID" value="MTD93280.1"/>
    <property type="molecule type" value="Genomic_DNA"/>
</dbReference>
<evidence type="ECO:0000256" key="8">
    <source>
        <dbReference type="ARBA" id="ARBA00022842"/>
    </source>
</evidence>
<feature type="region of interest" description="Interaction with substrate tRNA" evidence="10">
    <location>
        <begin position="36"/>
        <end position="39"/>
    </location>
</feature>
<dbReference type="Proteomes" id="UP000440694">
    <property type="component" value="Unassembled WGS sequence"/>
</dbReference>
<evidence type="ECO:0000256" key="10">
    <source>
        <dbReference type="HAMAP-Rule" id="MF_00185"/>
    </source>
</evidence>
<evidence type="ECO:0000256" key="5">
    <source>
        <dbReference type="ARBA" id="ARBA00022694"/>
    </source>
</evidence>